<keyword evidence="9" id="KW-1185">Reference proteome</keyword>
<evidence type="ECO:0000256" key="4">
    <source>
        <dbReference type="ARBA" id="ARBA00022692"/>
    </source>
</evidence>
<dbReference type="AlphaFoldDB" id="A0A8J3I9C7"/>
<keyword evidence="2" id="KW-0813">Transport</keyword>
<keyword evidence="6 7" id="KW-0472">Membrane</keyword>
<keyword evidence="4 7" id="KW-0812">Transmembrane</keyword>
<proteinExistence type="predicted"/>
<gene>
    <name evidence="8" type="ORF">KSX_52120</name>
</gene>
<feature type="transmembrane region" description="Helical" evidence="7">
    <location>
        <begin position="190"/>
        <end position="216"/>
    </location>
</feature>
<evidence type="ECO:0000256" key="3">
    <source>
        <dbReference type="ARBA" id="ARBA00022475"/>
    </source>
</evidence>
<feature type="transmembrane region" description="Helical" evidence="7">
    <location>
        <begin position="78"/>
        <end position="98"/>
    </location>
</feature>
<evidence type="ECO:0000256" key="6">
    <source>
        <dbReference type="ARBA" id="ARBA00023136"/>
    </source>
</evidence>
<dbReference type="PANTHER" id="PTHR23513">
    <property type="entry name" value="INTEGRAL MEMBRANE EFFLUX PROTEIN-RELATED"/>
    <property type="match status" value="1"/>
</dbReference>
<dbReference type="CDD" id="cd06173">
    <property type="entry name" value="MFS_MefA_like"/>
    <property type="match status" value="1"/>
</dbReference>
<dbReference type="SUPFAM" id="SSF103473">
    <property type="entry name" value="MFS general substrate transporter"/>
    <property type="match status" value="1"/>
</dbReference>
<feature type="transmembrane region" description="Helical" evidence="7">
    <location>
        <begin position="41"/>
        <end position="66"/>
    </location>
</feature>
<evidence type="ECO:0000256" key="7">
    <source>
        <dbReference type="SAM" id="Phobius"/>
    </source>
</evidence>
<dbReference type="Pfam" id="PF05977">
    <property type="entry name" value="MFS_3"/>
    <property type="match status" value="1"/>
</dbReference>
<evidence type="ECO:0000313" key="8">
    <source>
        <dbReference type="EMBL" id="GHO47049.1"/>
    </source>
</evidence>
<dbReference type="InterPro" id="IPR036259">
    <property type="entry name" value="MFS_trans_sf"/>
</dbReference>
<comment type="subcellular location">
    <subcellularLocation>
        <location evidence="1">Cell membrane</location>
        <topology evidence="1">Multi-pass membrane protein</topology>
    </subcellularLocation>
</comment>
<dbReference type="EMBL" id="BNJF01000002">
    <property type="protein sequence ID" value="GHO47049.1"/>
    <property type="molecule type" value="Genomic_DNA"/>
</dbReference>
<dbReference type="InterPro" id="IPR010290">
    <property type="entry name" value="TM_effector"/>
</dbReference>
<evidence type="ECO:0000313" key="9">
    <source>
        <dbReference type="Proteomes" id="UP000612362"/>
    </source>
</evidence>
<organism evidence="8 9">
    <name type="scientific">Ktedonospora formicarum</name>
    <dbReference type="NCBI Taxonomy" id="2778364"/>
    <lineage>
        <taxon>Bacteria</taxon>
        <taxon>Bacillati</taxon>
        <taxon>Chloroflexota</taxon>
        <taxon>Ktedonobacteria</taxon>
        <taxon>Ktedonobacterales</taxon>
        <taxon>Ktedonobacteraceae</taxon>
        <taxon>Ktedonospora</taxon>
    </lineage>
</organism>
<dbReference type="PANTHER" id="PTHR23513:SF6">
    <property type="entry name" value="MAJOR FACILITATOR SUPERFAMILY ASSOCIATED DOMAIN-CONTAINING PROTEIN"/>
    <property type="match status" value="1"/>
</dbReference>
<evidence type="ECO:0000256" key="1">
    <source>
        <dbReference type="ARBA" id="ARBA00004651"/>
    </source>
</evidence>
<accession>A0A8J3I9C7</accession>
<dbReference type="Proteomes" id="UP000612362">
    <property type="component" value="Unassembled WGS sequence"/>
</dbReference>
<name>A0A8J3I9C7_9CHLR</name>
<evidence type="ECO:0008006" key="10">
    <source>
        <dbReference type="Google" id="ProtNLM"/>
    </source>
</evidence>
<comment type="caution">
    <text evidence="8">The sequence shown here is derived from an EMBL/GenBank/DDBJ whole genome shotgun (WGS) entry which is preliminary data.</text>
</comment>
<keyword evidence="3" id="KW-1003">Cell membrane</keyword>
<evidence type="ECO:0000256" key="5">
    <source>
        <dbReference type="ARBA" id="ARBA00022989"/>
    </source>
</evidence>
<feature type="transmembrane region" description="Helical" evidence="7">
    <location>
        <begin position="118"/>
        <end position="141"/>
    </location>
</feature>
<protein>
    <recommendedName>
        <fullName evidence="10">MFS transporter</fullName>
    </recommendedName>
</protein>
<keyword evidence="5 7" id="KW-1133">Transmembrane helix</keyword>
<reference evidence="8" key="1">
    <citation type="submission" date="2020-10" db="EMBL/GenBank/DDBJ databases">
        <title>Taxonomic study of unclassified bacteria belonging to the class Ktedonobacteria.</title>
        <authorList>
            <person name="Yabe S."/>
            <person name="Wang C.M."/>
            <person name="Zheng Y."/>
            <person name="Sakai Y."/>
            <person name="Cavaletti L."/>
            <person name="Monciardini P."/>
            <person name="Donadio S."/>
        </authorList>
    </citation>
    <scope>NUCLEOTIDE SEQUENCE</scope>
    <source>
        <strain evidence="8">SOSP1-1</strain>
    </source>
</reference>
<dbReference type="GO" id="GO:0005886">
    <property type="term" value="C:plasma membrane"/>
    <property type="evidence" value="ECO:0007669"/>
    <property type="project" value="UniProtKB-SubCell"/>
</dbReference>
<sequence>MNQIHDQPGGEESSRSSELILTPAEVAVTPRYPSLWRNRDFMLLWSSQLLSSVGSQVSLLAFPLLVLGITHSATQAGLVGALDSLPFAILCLPAGALIDRWDRKRVMLICDTGRALALGSIPVALWLGHLSLLQICLVALVEGTLMTFFSVAEIACLPHLVPKEQIPAASAQNQAINSTSWTLGPFLGGLLYGIGPAVPFLTDAISYVWSVLSVFLMRARFQEERAEEPRKIWYEIGEGLLWL</sequence>
<dbReference type="Gene3D" id="1.20.1250.20">
    <property type="entry name" value="MFS general substrate transporter like domains"/>
    <property type="match status" value="1"/>
</dbReference>
<evidence type="ECO:0000256" key="2">
    <source>
        <dbReference type="ARBA" id="ARBA00022448"/>
    </source>
</evidence>